<dbReference type="GO" id="GO:0080043">
    <property type="term" value="F:quercetin 3-O-glucosyltransferase activity"/>
    <property type="evidence" value="ECO:0007669"/>
    <property type="project" value="TreeGrafter"/>
</dbReference>
<comment type="similarity">
    <text evidence="1 3">Belongs to the UDP-glycosyltransferase family.</text>
</comment>
<dbReference type="GO" id="GO:0080044">
    <property type="term" value="F:quercetin 7-O-glucosyltransferase activity"/>
    <property type="evidence" value="ECO:0007669"/>
    <property type="project" value="TreeGrafter"/>
</dbReference>
<organism evidence="5 6">
    <name type="scientific">Spinacia oleracea</name>
    <name type="common">Spinach</name>
    <dbReference type="NCBI Taxonomy" id="3562"/>
    <lineage>
        <taxon>Eukaryota</taxon>
        <taxon>Viridiplantae</taxon>
        <taxon>Streptophyta</taxon>
        <taxon>Embryophyta</taxon>
        <taxon>Tracheophyta</taxon>
        <taxon>Spermatophyta</taxon>
        <taxon>Magnoliopsida</taxon>
        <taxon>eudicotyledons</taxon>
        <taxon>Gunneridae</taxon>
        <taxon>Pentapetalae</taxon>
        <taxon>Caryophyllales</taxon>
        <taxon>Chenopodiaceae</taxon>
        <taxon>Chenopodioideae</taxon>
        <taxon>Anserineae</taxon>
        <taxon>Spinacia</taxon>
    </lineage>
</organism>
<accession>A0A9R0K9Z9</accession>
<evidence type="ECO:0000256" key="4">
    <source>
        <dbReference type="RuleBase" id="RU362057"/>
    </source>
</evidence>
<dbReference type="GO" id="GO:0120514">
    <property type="term" value="F:2-hydroxyflavanone C-glucosyltransferase activity"/>
    <property type="evidence" value="ECO:0007669"/>
    <property type="project" value="UniProtKB-EC"/>
</dbReference>
<evidence type="ECO:0000256" key="2">
    <source>
        <dbReference type="ARBA" id="ARBA00022679"/>
    </source>
</evidence>
<dbReference type="RefSeq" id="XP_021862860.2">
    <property type="nucleotide sequence ID" value="XM_022007168.2"/>
</dbReference>
<evidence type="ECO:0000313" key="6">
    <source>
        <dbReference type="RefSeq" id="XP_021862860.2"/>
    </source>
</evidence>
<dbReference type="AlphaFoldDB" id="A0A9R0K9Z9"/>
<dbReference type="Pfam" id="PF00201">
    <property type="entry name" value="UDPGT"/>
    <property type="match status" value="1"/>
</dbReference>
<reference evidence="5" key="1">
    <citation type="journal article" date="2021" name="Nat. Commun.">
        <title>Genomic analyses provide insights into spinach domestication and the genetic basis of agronomic traits.</title>
        <authorList>
            <person name="Cai X."/>
            <person name="Sun X."/>
            <person name="Xu C."/>
            <person name="Sun H."/>
            <person name="Wang X."/>
            <person name="Ge C."/>
            <person name="Zhang Z."/>
            <person name="Wang Q."/>
            <person name="Fei Z."/>
            <person name="Jiao C."/>
            <person name="Wang Q."/>
        </authorList>
    </citation>
    <scope>NUCLEOTIDE SEQUENCE [LARGE SCALE GENOMIC DNA]</scope>
    <source>
        <strain evidence="5">cv. Varoflay</strain>
    </source>
</reference>
<dbReference type="Proteomes" id="UP000813463">
    <property type="component" value="Chromosome 4"/>
</dbReference>
<dbReference type="PANTHER" id="PTHR11926:SF1402">
    <property type="entry name" value="GLYCOSYLTRANSFERASE"/>
    <property type="match status" value="1"/>
</dbReference>
<reference evidence="6" key="2">
    <citation type="submission" date="2025-08" db="UniProtKB">
        <authorList>
            <consortium name="RefSeq"/>
        </authorList>
    </citation>
    <scope>IDENTIFICATION</scope>
    <source>
        <tissue evidence="6">Leaf</tissue>
    </source>
</reference>
<dbReference type="KEGG" id="soe:110801754"/>
<protein>
    <recommendedName>
        <fullName evidence="4">Glycosyltransferase</fullName>
        <ecNumber evidence="4">2.4.1.-</ecNumber>
    </recommendedName>
</protein>
<gene>
    <name evidence="6" type="primary">LOC110801754</name>
</gene>
<dbReference type="PROSITE" id="PS00375">
    <property type="entry name" value="UDPGT"/>
    <property type="match status" value="1"/>
</dbReference>
<keyword evidence="3" id="KW-0328">Glycosyltransferase</keyword>
<evidence type="ECO:0000256" key="1">
    <source>
        <dbReference type="ARBA" id="ARBA00009995"/>
    </source>
</evidence>
<evidence type="ECO:0000256" key="3">
    <source>
        <dbReference type="RuleBase" id="RU003718"/>
    </source>
</evidence>
<dbReference type="InterPro" id="IPR035595">
    <property type="entry name" value="UDP_glycos_trans_CS"/>
</dbReference>
<name>A0A9R0K9Z9_SPIOL</name>
<evidence type="ECO:0000313" key="5">
    <source>
        <dbReference type="Proteomes" id="UP000813463"/>
    </source>
</evidence>
<sequence length="460" mass="51260">MVYDNESKKKTIILVPYPAQGHVTPMLKLASSLSTFGFQPVVVLPEFIHRSLADKVNAATKGGIVCVSIPDGLDDDDEETNKGRDFFVIERVMEDYMPGQLARLIRNNNNNNIACMVVDVLASWAIEVGRKCGVPVAGFWPAMLATYSLISSIPELIQRGLISDSGLPQIQGPISFQQDQSLLNIDDLPWLIGTQAAKKARFKFWARTMDRSRSLHWLLVNTFPNESQNVRTSNPELSPTIYSIGPLSSIGPSESLTFWKEDGSCLGWLEQQKPNSVIYISFGSWVSPIGEAKVRSLALALEELRSPFIWVLGPGWRDGLPKGYIERVAKQGKIVAWAPQVEVLQHKGVGCYLTHCGWNSTMEAIQCKKPLLCFPVAGDQALNCEYIVNVWKIGVKMNGFSTKDVNDGVRRVMEDREMKKRLEALNARVVGEKVNLEVKDNMLCFINDLKSSVNALQFNL</sequence>
<proteinExistence type="inferred from homology"/>
<keyword evidence="2 3" id="KW-0808">Transferase</keyword>
<dbReference type="CDD" id="cd03784">
    <property type="entry name" value="GT1_Gtf-like"/>
    <property type="match status" value="1"/>
</dbReference>
<keyword evidence="5" id="KW-1185">Reference proteome</keyword>
<dbReference type="PANTHER" id="PTHR11926">
    <property type="entry name" value="GLUCOSYL/GLUCURONOSYL TRANSFERASES"/>
    <property type="match status" value="1"/>
</dbReference>
<dbReference type="SUPFAM" id="SSF53756">
    <property type="entry name" value="UDP-Glycosyltransferase/glycogen phosphorylase"/>
    <property type="match status" value="1"/>
</dbReference>
<dbReference type="Gene3D" id="3.40.50.2000">
    <property type="entry name" value="Glycogen Phosphorylase B"/>
    <property type="match status" value="2"/>
</dbReference>
<dbReference type="EC" id="2.4.1.-" evidence="4"/>
<dbReference type="InterPro" id="IPR002213">
    <property type="entry name" value="UDP_glucos_trans"/>
</dbReference>
<dbReference type="GeneID" id="110801754"/>